<accession>A0A2K9ZCF4</accession>
<evidence type="ECO:0000259" key="1">
    <source>
        <dbReference type="Pfam" id="PF01408"/>
    </source>
</evidence>
<dbReference type="PANTHER" id="PTHR43377:SF2">
    <property type="entry name" value="BINDING ROSSMANN FOLD OXIDOREDUCTASE, PUTATIVE (AFU_ORTHOLOGUE AFUA_4G00560)-RELATED"/>
    <property type="match status" value="1"/>
</dbReference>
<dbReference type="Pfam" id="PF01408">
    <property type="entry name" value="GFO_IDH_MocA"/>
    <property type="match status" value="1"/>
</dbReference>
<dbReference type="GO" id="GO:0000166">
    <property type="term" value="F:nucleotide binding"/>
    <property type="evidence" value="ECO:0007669"/>
    <property type="project" value="InterPro"/>
</dbReference>
<reference evidence="2 3" key="1">
    <citation type="submission" date="2017-11" db="EMBL/GenBank/DDBJ databases">
        <title>Complete genome of Rhizobium leguminosarum Norway, an ineffective micro-symbiont.</title>
        <authorList>
            <person name="Hoffrichter A."/>
            <person name="Liang J."/>
            <person name="Brachmann A."/>
            <person name="Marin M."/>
        </authorList>
    </citation>
    <scope>NUCLEOTIDE SEQUENCE [LARGE SCALE GENOMIC DNA]</scope>
    <source>
        <strain evidence="2 3">Norway</strain>
        <plasmid evidence="3">Plasmid prln1</plasmid>
    </source>
</reference>
<keyword evidence="2" id="KW-0614">Plasmid</keyword>
<proteinExistence type="predicted"/>
<dbReference type="InterPro" id="IPR036291">
    <property type="entry name" value="NAD(P)-bd_dom_sf"/>
</dbReference>
<gene>
    <name evidence="2" type="ORF">CUJ84_pRLN1000437</name>
</gene>
<sequence length="357" mass="39004">MSKIINVGIIGCGEASQILHIPTLRELSDRFAITALCDPSPTVLKGVGAVVPGASLYDDGSSLLDDPSVDAVLVANPNTFHAPTAIEAIQKGKHVLIEKPMCMTLTEADALAAAEAETGMTVQIGYMRRHAPAFEDAVKIVAGIREQINFARVHAIIGPNSSFVEPTSSVVRGDDIPQSVIDRTRRDTDAKLIEAIGTSERPRAMVYNLLLGLSSHDVSAMRELIGMPKRVLHAGFRREGMFITAAFDYGDFICHFETGIDAIARFDAHLEVYAQDKIVRVDYDTPYIRHQPARLTVTTPNTAFGVTSCSGHQTRGDAFVVEWKRFHDAITLGLPAKTTIADARQDLEIFQQMMQEM</sequence>
<dbReference type="SUPFAM" id="SSF51735">
    <property type="entry name" value="NAD(P)-binding Rossmann-fold domains"/>
    <property type="match status" value="1"/>
</dbReference>
<evidence type="ECO:0000313" key="2">
    <source>
        <dbReference type="EMBL" id="AUW45898.1"/>
    </source>
</evidence>
<dbReference type="InterPro" id="IPR051450">
    <property type="entry name" value="Gfo/Idh/MocA_Oxidoreductases"/>
</dbReference>
<feature type="domain" description="Gfo/Idh/MocA-like oxidoreductase N-terminal" evidence="1">
    <location>
        <begin position="5"/>
        <end position="126"/>
    </location>
</feature>
<evidence type="ECO:0000313" key="3">
    <source>
        <dbReference type="Proteomes" id="UP000238523"/>
    </source>
</evidence>
<dbReference type="Proteomes" id="UP000238523">
    <property type="component" value="Plasmid pRLN1"/>
</dbReference>
<organism evidence="2 3">
    <name type="scientific">Rhizobium leguminosarum</name>
    <dbReference type="NCBI Taxonomy" id="384"/>
    <lineage>
        <taxon>Bacteria</taxon>
        <taxon>Pseudomonadati</taxon>
        <taxon>Pseudomonadota</taxon>
        <taxon>Alphaproteobacteria</taxon>
        <taxon>Hyphomicrobiales</taxon>
        <taxon>Rhizobiaceae</taxon>
        <taxon>Rhizobium/Agrobacterium group</taxon>
        <taxon>Rhizobium</taxon>
    </lineage>
</organism>
<dbReference type="EMBL" id="CP025013">
    <property type="protein sequence ID" value="AUW45898.1"/>
    <property type="molecule type" value="Genomic_DNA"/>
</dbReference>
<dbReference type="Gene3D" id="3.30.360.10">
    <property type="entry name" value="Dihydrodipicolinate Reductase, domain 2"/>
    <property type="match status" value="1"/>
</dbReference>
<dbReference type="RefSeq" id="WP_105008638.1">
    <property type="nucleotide sequence ID" value="NZ_CP025013.1"/>
</dbReference>
<dbReference type="AlphaFoldDB" id="A0A2K9ZCF4"/>
<dbReference type="Gene3D" id="3.40.50.720">
    <property type="entry name" value="NAD(P)-binding Rossmann-like Domain"/>
    <property type="match status" value="1"/>
</dbReference>
<geneLocation type="plasmid" evidence="3">
    <name>prln1</name>
</geneLocation>
<name>A0A2K9ZCF4_RHILE</name>
<dbReference type="InterPro" id="IPR000683">
    <property type="entry name" value="Gfo/Idh/MocA-like_OxRdtase_N"/>
</dbReference>
<dbReference type="PANTHER" id="PTHR43377">
    <property type="entry name" value="BILIVERDIN REDUCTASE A"/>
    <property type="match status" value="1"/>
</dbReference>
<protein>
    <submittedName>
        <fullName evidence="2">Oxidoreductase</fullName>
    </submittedName>
</protein>